<evidence type="ECO:0000313" key="2">
    <source>
        <dbReference type="EMBL" id="GFR27903.1"/>
    </source>
</evidence>
<evidence type="ECO:0000256" key="1">
    <source>
        <dbReference type="SAM" id="MobiDB-lite"/>
    </source>
</evidence>
<organism evidence="2 3">
    <name type="scientific">Trichonephila clavata</name>
    <name type="common">Joro spider</name>
    <name type="synonym">Nephila clavata</name>
    <dbReference type="NCBI Taxonomy" id="2740835"/>
    <lineage>
        <taxon>Eukaryota</taxon>
        <taxon>Metazoa</taxon>
        <taxon>Ecdysozoa</taxon>
        <taxon>Arthropoda</taxon>
        <taxon>Chelicerata</taxon>
        <taxon>Arachnida</taxon>
        <taxon>Araneae</taxon>
        <taxon>Araneomorphae</taxon>
        <taxon>Entelegynae</taxon>
        <taxon>Araneoidea</taxon>
        <taxon>Nephilidae</taxon>
        <taxon>Trichonephila</taxon>
    </lineage>
</organism>
<comment type="caution">
    <text evidence="2">The sequence shown here is derived from an EMBL/GenBank/DDBJ whole genome shotgun (WGS) entry which is preliminary data.</text>
</comment>
<dbReference type="AlphaFoldDB" id="A0A8X6HQW4"/>
<dbReference type="Proteomes" id="UP000887116">
    <property type="component" value="Unassembled WGS sequence"/>
</dbReference>
<accession>A0A8X6HQW4</accession>
<sequence>MTNDPFKGDTSLRNHVRAGARIVIVLLRHLQKSGFNILSDPTEWPSPFAPTHPHRRGTTTRGAKTNGDATSTRKRALLLGTTVHVETYEAHGSSNGVHQ</sequence>
<evidence type="ECO:0000313" key="3">
    <source>
        <dbReference type="Proteomes" id="UP000887116"/>
    </source>
</evidence>
<proteinExistence type="predicted"/>
<protein>
    <submittedName>
        <fullName evidence="2">Uncharacterized protein</fullName>
    </submittedName>
</protein>
<name>A0A8X6HQW4_TRICU</name>
<dbReference type="EMBL" id="BMAO01008992">
    <property type="protein sequence ID" value="GFR27903.1"/>
    <property type="molecule type" value="Genomic_DNA"/>
</dbReference>
<feature type="region of interest" description="Disordered" evidence="1">
    <location>
        <begin position="39"/>
        <end position="71"/>
    </location>
</feature>
<gene>
    <name evidence="2" type="ORF">TNCT_8041</name>
</gene>
<reference evidence="2" key="1">
    <citation type="submission" date="2020-07" db="EMBL/GenBank/DDBJ databases">
        <title>Multicomponent nature underlies the extraordinary mechanical properties of spider dragline silk.</title>
        <authorList>
            <person name="Kono N."/>
            <person name="Nakamura H."/>
            <person name="Mori M."/>
            <person name="Yoshida Y."/>
            <person name="Ohtoshi R."/>
            <person name="Malay A.D."/>
            <person name="Moran D.A.P."/>
            <person name="Tomita M."/>
            <person name="Numata K."/>
            <person name="Arakawa K."/>
        </authorList>
    </citation>
    <scope>NUCLEOTIDE SEQUENCE</scope>
</reference>
<keyword evidence="3" id="KW-1185">Reference proteome</keyword>